<keyword evidence="3" id="KW-1185">Reference proteome</keyword>
<dbReference type="InterPro" id="IPR021468">
    <property type="entry name" value="DUF3120"/>
</dbReference>
<feature type="transmembrane region" description="Helical" evidence="1">
    <location>
        <begin position="127"/>
        <end position="148"/>
    </location>
</feature>
<feature type="transmembrane region" description="Helical" evidence="1">
    <location>
        <begin position="208"/>
        <end position="229"/>
    </location>
</feature>
<gene>
    <name evidence="2" type="ORF">ACE1CA_19180</name>
</gene>
<dbReference type="RefSeq" id="WP_413279032.1">
    <property type="nucleotide sequence ID" value="NZ_JBHFNT010000164.1"/>
</dbReference>
<dbReference type="EMBL" id="JBHFNT010000164">
    <property type="protein sequence ID" value="MFB2836659.1"/>
    <property type="molecule type" value="Genomic_DNA"/>
</dbReference>
<comment type="caution">
    <text evidence="2">The sequence shown here is derived from an EMBL/GenBank/DDBJ whole genome shotgun (WGS) entry which is preliminary data.</text>
</comment>
<evidence type="ECO:0000256" key="1">
    <source>
        <dbReference type="SAM" id="Phobius"/>
    </source>
</evidence>
<feature type="transmembrane region" description="Helical" evidence="1">
    <location>
        <begin position="103"/>
        <end position="120"/>
    </location>
</feature>
<accession>A0ABV4WNJ7</accession>
<name>A0ABV4WNJ7_9CYAN</name>
<sequence>MLNNTLSAYTSCRATDRWRIGSKKAWLVFLAASFLVSVPVFIQAPLVRLLPLLSLLLTLGWVGLSFVLLKRPKTQVWGDLLLGFSWSWLAGSIYWGWLRWEPLIHLPVEAIGLPFAIWCLRQGWGKVGNWFYLGSLFGTVITDTYFYLVDLIPSWRQLMQVEPELAIQILQDATTHVNTAWGIGWAIVLLGILLGVGTLPWRSRQLHWWAFSGAVLSTILVDGLFWLAAWAA</sequence>
<feature type="transmembrane region" description="Helical" evidence="1">
    <location>
        <begin position="76"/>
        <end position="97"/>
    </location>
</feature>
<keyword evidence="1" id="KW-0472">Membrane</keyword>
<feature type="transmembrane region" description="Helical" evidence="1">
    <location>
        <begin position="25"/>
        <end position="44"/>
    </location>
</feature>
<dbReference type="Pfam" id="PF11318">
    <property type="entry name" value="DUF3120"/>
    <property type="match status" value="1"/>
</dbReference>
<feature type="transmembrane region" description="Helical" evidence="1">
    <location>
        <begin position="180"/>
        <end position="201"/>
    </location>
</feature>
<evidence type="ECO:0000313" key="2">
    <source>
        <dbReference type="EMBL" id="MFB2836659.1"/>
    </source>
</evidence>
<keyword evidence="1" id="KW-1133">Transmembrane helix</keyword>
<dbReference type="Proteomes" id="UP001576780">
    <property type="component" value="Unassembled WGS sequence"/>
</dbReference>
<reference evidence="2 3" key="1">
    <citation type="submission" date="2024-09" db="EMBL/GenBank/DDBJ databases">
        <title>Floridaenema gen nov. (Aerosakkonemataceae, Aerosakkonematales ord. nov., Cyanobacteria) from benthic tropical and subtropical fresh waters, with the description of four new species.</title>
        <authorList>
            <person name="Moretto J.A."/>
            <person name="Berthold D.E."/>
            <person name="Lefler F.W."/>
            <person name="Huang I.-S."/>
            <person name="Laughinghouse H. IV."/>
        </authorList>
    </citation>
    <scope>NUCLEOTIDE SEQUENCE [LARGE SCALE GENOMIC DNA]</scope>
    <source>
        <strain evidence="2 3">BLCC-F167</strain>
    </source>
</reference>
<proteinExistence type="predicted"/>
<feature type="transmembrane region" description="Helical" evidence="1">
    <location>
        <begin position="50"/>
        <end position="69"/>
    </location>
</feature>
<protein>
    <submittedName>
        <fullName evidence="2">DUF3120 domain-containing protein</fullName>
    </submittedName>
</protein>
<organism evidence="2 3">
    <name type="scientific">Floridaenema evergladense BLCC-F167</name>
    <dbReference type="NCBI Taxonomy" id="3153639"/>
    <lineage>
        <taxon>Bacteria</taxon>
        <taxon>Bacillati</taxon>
        <taxon>Cyanobacteriota</taxon>
        <taxon>Cyanophyceae</taxon>
        <taxon>Oscillatoriophycideae</taxon>
        <taxon>Aerosakkonematales</taxon>
        <taxon>Aerosakkonemataceae</taxon>
        <taxon>Floridanema</taxon>
        <taxon>Floridanema evergladense</taxon>
    </lineage>
</organism>
<evidence type="ECO:0000313" key="3">
    <source>
        <dbReference type="Proteomes" id="UP001576780"/>
    </source>
</evidence>
<keyword evidence="1" id="KW-0812">Transmembrane</keyword>